<protein>
    <submittedName>
        <fullName evidence="2">One cut homeobox 1</fullName>
    </submittedName>
</protein>
<dbReference type="Proteomes" id="UP000001519">
    <property type="component" value="Chromosome 15"/>
</dbReference>
<accession>A0A2I2ZDV4</accession>
<evidence type="ECO:0000313" key="2">
    <source>
        <dbReference type="Ensembl" id="ENSGGOP00000045443.1"/>
    </source>
</evidence>
<reference evidence="2" key="4">
    <citation type="submission" date="2025-09" db="UniProtKB">
        <authorList>
            <consortium name="Ensembl"/>
        </authorList>
    </citation>
    <scope>IDENTIFICATION</scope>
</reference>
<evidence type="ECO:0000313" key="3">
    <source>
        <dbReference type="Proteomes" id="UP000001519"/>
    </source>
</evidence>
<reference evidence="3" key="1">
    <citation type="submission" date="2011-05" db="EMBL/GenBank/DDBJ databases">
        <title>Insights into the evolution of the great apes provided by the gorilla genome.</title>
        <authorList>
            <person name="Scally A."/>
        </authorList>
    </citation>
    <scope>NUCLEOTIDE SEQUENCE [LARGE SCALE GENOMIC DNA]</scope>
</reference>
<reference evidence="2 3" key="2">
    <citation type="journal article" date="2012" name="Nature">
        <title>Insights into hominid evolution from the gorilla genome sequence.</title>
        <authorList>
            <person name="Scally A."/>
            <person name="Dutheil J.Y."/>
            <person name="Hillier L.W."/>
            <person name="Jordan G.E."/>
            <person name="Goodhead I."/>
            <person name="Herrero J."/>
            <person name="Hobolth A."/>
            <person name="Lappalainen T."/>
            <person name="Mailund T."/>
            <person name="Marques-Bonet T."/>
            <person name="McCarthy S."/>
            <person name="Montgomery S.H."/>
            <person name="Schwalie P.C."/>
            <person name="Tang Y.A."/>
            <person name="Ward M.C."/>
            <person name="Xue Y."/>
            <person name="Yngvadottir B."/>
            <person name="Alkan C."/>
            <person name="Andersen L.N."/>
            <person name="Ayub Q."/>
            <person name="Ball E.V."/>
            <person name="Beal K."/>
            <person name="Bradley B.J."/>
            <person name="Chen Y."/>
            <person name="Clee C.M."/>
            <person name="Fitzgerald S."/>
            <person name="Graves T.A."/>
            <person name="Gu Y."/>
            <person name="Heath P."/>
            <person name="Heger A."/>
            <person name="Karakoc E."/>
            <person name="Kolb-Kokocinski A."/>
            <person name="Laird G.K."/>
            <person name="Lunter G."/>
            <person name="Meader S."/>
            <person name="Mort M."/>
            <person name="Mullikin J.C."/>
            <person name="Munch K."/>
            <person name="O'Connor T.D."/>
            <person name="Phillips A.D."/>
            <person name="Prado-Martinez J."/>
            <person name="Rogers A.S."/>
            <person name="Sajjadian S."/>
            <person name="Schmidt D."/>
            <person name="Shaw K."/>
            <person name="Simpson J.T."/>
            <person name="Stenson P.D."/>
            <person name="Turner D.J."/>
            <person name="Vigilant L."/>
            <person name="Vilella A.J."/>
            <person name="Whitener W."/>
            <person name="Zhu B."/>
            <person name="Cooper D.N."/>
            <person name="de Jong P."/>
            <person name="Dermitzakis E.T."/>
            <person name="Eichler E.E."/>
            <person name="Flicek P."/>
            <person name="Goldman N."/>
            <person name="Mundy N.I."/>
            <person name="Ning Z."/>
            <person name="Odom D.T."/>
            <person name="Ponting C.P."/>
            <person name="Quail M.A."/>
            <person name="Ryder O.A."/>
            <person name="Searle S.M."/>
            <person name="Warren W.C."/>
            <person name="Wilson R.K."/>
            <person name="Schierup M.H."/>
            <person name="Rogers J."/>
            <person name="Tyler-Smith C."/>
            <person name="Durbin R."/>
        </authorList>
    </citation>
    <scope>NUCLEOTIDE SEQUENCE [LARGE SCALE GENOMIC DNA]</scope>
</reference>
<evidence type="ECO:0000256" key="1">
    <source>
        <dbReference type="SAM" id="MobiDB-lite"/>
    </source>
</evidence>
<reference evidence="2" key="3">
    <citation type="submission" date="2025-08" db="UniProtKB">
        <authorList>
            <consortium name="Ensembl"/>
        </authorList>
    </citation>
    <scope>IDENTIFICATION</scope>
</reference>
<dbReference type="AlphaFoldDB" id="A0A2I2ZDV4"/>
<feature type="compositionally biased region" description="Basic residues" evidence="1">
    <location>
        <begin position="7"/>
        <end position="17"/>
    </location>
</feature>
<dbReference type="Bgee" id="ENSGGOG00000004682">
    <property type="expression patterns" value="Expressed in liver and 3 other cell types or tissues"/>
</dbReference>
<dbReference type="EMBL" id="CABD030096268">
    <property type="status" value="NOT_ANNOTATED_CDS"/>
    <property type="molecule type" value="Genomic_DNA"/>
</dbReference>
<name>A0A2I2ZDV4_GORGO</name>
<dbReference type="EMBL" id="CABD030096266">
    <property type="status" value="NOT_ANNOTATED_CDS"/>
    <property type="molecule type" value="Genomic_DNA"/>
</dbReference>
<gene>
    <name evidence="2" type="primary">ONECUT1</name>
</gene>
<sequence length="66" mass="7584">MESQKSFIKHAKGKNKNMGRIEATHPKSPGWSSQMSSVELYMQYSRKINVHPKNCKSPFPSSWGWS</sequence>
<dbReference type="EMBL" id="CABD030096267">
    <property type="status" value="NOT_ANNOTATED_CDS"/>
    <property type="molecule type" value="Genomic_DNA"/>
</dbReference>
<dbReference type="GeneTree" id="ENSGT00950000183103"/>
<proteinExistence type="predicted"/>
<keyword evidence="3" id="KW-1185">Reference proteome</keyword>
<feature type="region of interest" description="Disordered" evidence="1">
    <location>
        <begin position="1"/>
        <end position="34"/>
    </location>
</feature>
<dbReference type="Ensembl" id="ENSGGOT00000059788.1">
    <property type="protein sequence ID" value="ENSGGOP00000045443.1"/>
    <property type="gene ID" value="ENSGGOG00000004682.3"/>
</dbReference>
<organism evidence="2 3">
    <name type="scientific">Gorilla gorilla gorilla</name>
    <name type="common">Western lowland gorilla</name>
    <dbReference type="NCBI Taxonomy" id="9595"/>
    <lineage>
        <taxon>Eukaryota</taxon>
        <taxon>Metazoa</taxon>
        <taxon>Chordata</taxon>
        <taxon>Craniata</taxon>
        <taxon>Vertebrata</taxon>
        <taxon>Euteleostomi</taxon>
        <taxon>Mammalia</taxon>
        <taxon>Eutheria</taxon>
        <taxon>Euarchontoglires</taxon>
        <taxon>Primates</taxon>
        <taxon>Haplorrhini</taxon>
        <taxon>Catarrhini</taxon>
        <taxon>Hominidae</taxon>
        <taxon>Gorilla</taxon>
    </lineage>
</organism>